<dbReference type="InterPro" id="IPR011059">
    <property type="entry name" value="Metal-dep_hydrolase_composite"/>
</dbReference>
<feature type="domain" description="Amidohydrolase-related" evidence="2">
    <location>
        <begin position="342"/>
        <end position="409"/>
    </location>
</feature>
<dbReference type="PANTHER" id="PTHR43135:SF3">
    <property type="entry name" value="ALPHA-D-RIBOSE 1-METHYLPHOSPHONATE 5-TRIPHOSPHATE DIPHOSPHATASE"/>
    <property type="match status" value="1"/>
</dbReference>
<dbReference type="EMBL" id="QLLL01000001">
    <property type="protein sequence ID" value="RAJ10996.1"/>
    <property type="molecule type" value="Genomic_DNA"/>
</dbReference>
<gene>
    <name evidence="3" type="ORF">LX64_00603</name>
</gene>
<keyword evidence="1" id="KW-0732">Signal</keyword>
<dbReference type="OrthoDB" id="783596at2"/>
<dbReference type="InterPro" id="IPR006680">
    <property type="entry name" value="Amidohydro-rel"/>
</dbReference>
<proteinExistence type="predicted"/>
<dbReference type="Pfam" id="PF01979">
    <property type="entry name" value="Amidohydro_1"/>
    <property type="match status" value="1"/>
</dbReference>
<dbReference type="RefSeq" id="WP_111596103.1">
    <property type="nucleotide sequence ID" value="NZ_QLLL01000001.1"/>
</dbReference>
<dbReference type="SUPFAM" id="SSF51556">
    <property type="entry name" value="Metallo-dependent hydrolases"/>
    <property type="match status" value="1"/>
</dbReference>
<reference evidence="3 4" key="1">
    <citation type="submission" date="2018-06" db="EMBL/GenBank/DDBJ databases">
        <title>Genomic Encyclopedia of Archaeal and Bacterial Type Strains, Phase II (KMG-II): from individual species to whole genera.</title>
        <authorList>
            <person name="Goeker M."/>
        </authorList>
    </citation>
    <scope>NUCLEOTIDE SEQUENCE [LARGE SCALE GENOMIC DNA]</scope>
    <source>
        <strain evidence="3 4">DSM 23857</strain>
    </source>
</reference>
<comment type="caution">
    <text evidence="3">The sequence shown here is derived from an EMBL/GenBank/DDBJ whole genome shotgun (WGS) entry which is preliminary data.</text>
</comment>
<name>A0A327R2F2_9BACT</name>
<dbReference type="AlphaFoldDB" id="A0A327R2F2"/>
<evidence type="ECO:0000313" key="3">
    <source>
        <dbReference type="EMBL" id="RAJ10996.1"/>
    </source>
</evidence>
<evidence type="ECO:0000256" key="1">
    <source>
        <dbReference type="SAM" id="SignalP"/>
    </source>
</evidence>
<dbReference type="GO" id="GO:0016810">
    <property type="term" value="F:hydrolase activity, acting on carbon-nitrogen (but not peptide) bonds"/>
    <property type="evidence" value="ECO:0007669"/>
    <property type="project" value="InterPro"/>
</dbReference>
<keyword evidence="4" id="KW-1185">Reference proteome</keyword>
<sequence>MKKIVSVMMGCYLATTLHAQENVYPAPQQSQTIAIVNATVHTGTGQVLPNSSIIIEKGKIVAIGGNAAAGAKVIDAKGKHVYPGIIAPDTELGLTEFESVRATNDFAEVGDINPSIRSIVSYNADSKVIGTLRSNGILLAGITPRGGLLSGSSSVVQLDAWNWEDAAYKSDNGIHFNMPRLMARSNPFGASASGPSNDAVKAAMTRIESVREFFREAKTYLETPQHSETNLKYEAVKGLFNKSQKLFIHCDLVKEMLVAMDIAKEFNFDVVIVGGTDAYLIADLLAKSNIPVILNQPHSLPVNQDDAVDQPYATAAQLQKAGVLFCIANEGFWQQRNLMFNAGTAGAYGLSKEEALSAITLNAAKILGIAAQTGSLEVGKDANIVISTGDILDMKSSVITNAFIQGREVSLDNKQSQLAERYKHKYNLQ</sequence>
<dbReference type="SUPFAM" id="SSF51338">
    <property type="entry name" value="Composite domain of metallo-dependent hydrolases"/>
    <property type="match status" value="1"/>
</dbReference>
<dbReference type="Proteomes" id="UP000249547">
    <property type="component" value="Unassembled WGS sequence"/>
</dbReference>
<feature type="chain" id="PRO_5016448136" evidence="1">
    <location>
        <begin position="20"/>
        <end position="429"/>
    </location>
</feature>
<dbReference type="Gene3D" id="2.30.40.10">
    <property type="entry name" value="Urease, subunit C, domain 1"/>
    <property type="match status" value="1"/>
</dbReference>
<evidence type="ECO:0000259" key="2">
    <source>
        <dbReference type="Pfam" id="PF01979"/>
    </source>
</evidence>
<organism evidence="3 4">
    <name type="scientific">Chitinophaga skermanii</name>
    <dbReference type="NCBI Taxonomy" id="331697"/>
    <lineage>
        <taxon>Bacteria</taxon>
        <taxon>Pseudomonadati</taxon>
        <taxon>Bacteroidota</taxon>
        <taxon>Chitinophagia</taxon>
        <taxon>Chitinophagales</taxon>
        <taxon>Chitinophagaceae</taxon>
        <taxon>Chitinophaga</taxon>
    </lineage>
</organism>
<keyword evidence="3" id="KW-0378">Hydrolase</keyword>
<feature type="signal peptide" evidence="1">
    <location>
        <begin position="1"/>
        <end position="19"/>
    </location>
</feature>
<dbReference type="InterPro" id="IPR051781">
    <property type="entry name" value="Metallo-dep_Hydrolase"/>
</dbReference>
<dbReference type="Gene3D" id="3.20.20.140">
    <property type="entry name" value="Metal-dependent hydrolases"/>
    <property type="match status" value="1"/>
</dbReference>
<evidence type="ECO:0000313" key="4">
    <source>
        <dbReference type="Proteomes" id="UP000249547"/>
    </source>
</evidence>
<accession>A0A327R2F2</accession>
<dbReference type="InterPro" id="IPR032466">
    <property type="entry name" value="Metal_Hydrolase"/>
</dbReference>
<protein>
    <submittedName>
        <fullName evidence="3">Imidazolonepropionase-like amidohydrolase</fullName>
    </submittedName>
</protein>
<dbReference type="PANTHER" id="PTHR43135">
    <property type="entry name" value="ALPHA-D-RIBOSE 1-METHYLPHOSPHONATE 5-TRIPHOSPHATE DIPHOSPHATASE"/>
    <property type="match status" value="1"/>
</dbReference>